<dbReference type="Pfam" id="PF03023">
    <property type="entry name" value="MurJ"/>
    <property type="match status" value="1"/>
</dbReference>
<comment type="subcellular location">
    <subcellularLocation>
        <location evidence="1">Cell membrane</location>
        <topology evidence="1">Multi-pass membrane protein</topology>
    </subcellularLocation>
</comment>
<evidence type="ECO:0000313" key="11">
    <source>
        <dbReference type="Proteomes" id="UP001219037"/>
    </source>
</evidence>
<name>A0ABY8H7C3_9MICC</name>
<keyword evidence="4" id="KW-0133">Cell shape</keyword>
<keyword evidence="11" id="KW-1185">Reference proteome</keyword>
<keyword evidence="2" id="KW-1003">Cell membrane</keyword>
<feature type="transmembrane region" description="Helical" evidence="9">
    <location>
        <begin position="61"/>
        <end position="81"/>
    </location>
</feature>
<keyword evidence="7 9" id="KW-0472">Membrane</keyword>
<keyword evidence="6 9" id="KW-1133">Transmembrane helix</keyword>
<feature type="transmembrane region" description="Helical" evidence="9">
    <location>
        <begin position="284"/>
        <end position="304"/>
    </location>
</feature>
<feature type="transmembrane region" description="Helical" evidence="9">
    <location>
        <begin position="383"/>
        <end position="407"/>
    </location>
</feature>
<feature type="transmembrane region" description="Helical" evidence="9">
    <location>
        <begin position="454"/>
        <end position="475"/>
    </location>
</feature>
<feature type="transmembrane region" description="Helical" evidence="9">
    <location>
        <begin position="340"/>
        <end position="362"/>
    </location>
</feature>
<evidence type="ECO:0000256" key="7">
    <source>
        <dbReference type="ARBA" id="ARBA00023136"/>
    </source>
</evidence>
<proteinExistence type="predicted"/>
<evidence type="ECO:0000256" key="5">
    <source>
        <dbReference type="ARBA" id="ARBA00022984"/>
    </source>
</evidence>
<dbReference type="NCBIfam" id="TIGR01695">
    <property type="entry name" value="murJ_mviN"/>
    <property type="match status" value="1"/>
</dbReference>
<organism evidence="10 11">
    <name type="scientific">Citricoccus muralis</name>
    <dbReference type="NCBI Taxonomy" id="169134"/>
    <lineage>
        <taxon>Bacteria</taxon>
        <taxon>Bacillati</taxon>
        <taxon>Actinomycetota</taxon>
        <taxon>Actinomycetes</taxon>
        <taxon>Micrococcales</taxon>
        <taxon>Micrococcaceae</taxon>
        <taxon>Citricoccus</taxon>
    </lineage>
</organism>
<sequence length="598" mass="63480">MSTTPPTGDAAGATQGAHDPLDTTGAPETDSPEPPEDASRNPQAAARASAIMAAGTLVSRVLGFIRTSLLAIAIGSTALVADVFESANTIPNIIYMLLAGGVFNVVLVPQLIKAARAPDRGADYTSRLITLAIIIMAAFTLAITACAYPIMSALTLNWSEPKLALATAFALWTLPQIFFYGLYAIIGQVLNAHGRFGAYMWAPVANNAVAIIVIGVYLLMFGHYTGIDDSQQLAEWTTTHTLVLAGGHTLGIVVQALVLFWPLKRLGLGLRLKFGWKGMGLRTTGRLAAFTLITMVVGNLGNLIGARLVTGATEARSLVGESAEASAAVPGLYALNVTQLITVLPHSVFVLSIATVLFNQLARSMHAQRIEEARETTGRGLRIFAVPMMFAMVVMIVLAGPLGRIFAGSSETAAISAAAIGQLLVLLALGMPFRSAHFYLLRVFYAAENAFIPMLVQVSAAVVTIALAYGIAPFIPNTSMAYLLALTYTVVHVLQFLVCHLLVRRTYGDYGSAEVFSTYLRTGYAAVLSGVAGAGVLWLLGGFSTGFAWQSIITALISCAIVGVVMLGVYLIACRWLRIREVDQFLAPLLSRLTGRRG</sequence>
<evidence type="ECO:0000256" key="6">
    <source>
        <dbReference type="ARBA" id="ARBA00022989"/>
    </source>
</evidence>
<keyword evidence="3 9" id="KW-0812">Transmembrane</keyword>
<evidence type="ECO:0000313" key="10">
    <source>
        <dbReference type="EMBL" id="WFP16543.1"/>
    </source>
</evidence>
<feature type="transmembrane region" description="Helical" evidence="9">
    <location>
        <begin position="124"/>
        <end position="151"/>
    </location>
</feature>
<evidence type="ECO:0000256" key="3">
    <source>
        <dbReference type="ARBA" id="ARBA00022692"/>
    </source>
</evidence>
<feature type="transmembrane region" description="Helical" evidence="9">
    <location>
        <begin position="413"/>
        <end position="433"/>
    </location>
</feature>
<dbReference type="PANTHER" id="PTHR47019">
    <property type="entry name" value="LIPID II FLIPPASE MURJ"/>
    <property type="match status" value="1"/>
</dbReference>
<dbReference type="PANTHER" id="PTHR47019:SF1">
    <property type="entry name" value="LIPID II FLIPPASE MURJ"/>
    <property type="match status" value="1"/>
</dbReference>
<dbReference type="PRINTS" id="PR01806">
    <property type="entry name" value="VIRFACTRMVIN"/>
</dbReference>
<dbReference type="InterPro" id="IPR051050">
    <property type="entry name" value="Lipid_II_flippase_MurJ/MviN"/>
</dbReference>
<gene>
    <name evidence="10" type="primary">murJ</name>
    <name evidence="10" type="ORF">P8192_14385</name>
</gene>
<feature type="compositionally biased region" description="Low complexity" evidence="8">
    <location>
        <begin position="1"/>
        <end position="17"/>
    </location>
</feature>
<evidence type="ECO:0000256" key="2">
    <source>
        <dbReference type="ARBA" id="ARBA00022475"/>
    </source>
</evidence>
<feature type="transmembrane region" description="Helical" evidence="9">
    <location>
        <begin position="523"/>
        <end position="541"/>
    </location>
</feature>
<evidence type="ECO:0000256" key="1">
    <source>
        <dbReference type="ARBA" id="ARBA00004651"/>
    </source>
</evidence>
<feature type="transmembrane region" description="Helical" evidence="9">
    <location>
        <begin position="163"/>
        <end position="186"/>
    </location>
</feature>
<evidence type="ECO:0000256" key="8">
    <source>
        <dbReference type="SAM" id="MobiDB-lite"/>
    </source>
</evidence>
<feature type="region of interest" description="Disordered" evidence="8">
    <location>
        <begin position="1"/>
        <end position="45"/>
    </location>
</feature>
<reference evidence="10 11" key="1">
    <citation type="submission" date="2023-04" db="EMBL/GenBank/DDBJ databases">
        <title>Funneling lignin-derived compounds into biodiesel using alkali-halophilic Citricoccus sp. P2.</title>
        <authorList>
            <person name="Luo C.-B."/>
        </authorList>
    </citation>
    <scope>NUCLEOTIDE SEQUENCE [LARGE SCALE GENOMIC DNA]</scope>
    <source>
        <strain evidence="10 11">P2</strain>
    </source>
</reference>
<feature type="transmembrane region" description="Helical" evidence="9">
    <location>
        <begin position="198"/>
        <end position="222"/>
    </location>
</feature>
<accession>A0ABY8H7C3</accession>
<evidence type="ECO:0000256" key="9">
    <source>
        <dbReference type="SAM" id="Phobius"/>
    </source>
</evidence>
<feature type="transmembrane region" description="Helical" evidence="9">
    <location>
        <begin position="547"/>
        <end position="573"/>
    </location>
</feature>
<feature type="transmembrane region" description="Helical" evidence="9">
    <location>
        <begin position="481"/>
        <end position="503"/>
    </location>
</feature>
<evidence type="ECO:0000256" key="4">
    <source>
        <dbReference type="ARBA" id="ARBA00022960"/>
    </source>
</evidence>
<dbReference type="InterPro" id="IPR004268">
    <property type="entry name" value="MurJ"/>
</dbReference>
<feature type="transmembrane region" description="Helical" evidence="9">
    <location>
        <begin position="93"/>
        <end position="112"/>
    </location>
</feature>
<dbReference type="RefSeq" id="WP_270106826.1">
    <property type="nucleotide sequence ID" value="NZ_CP121252.1"/>
</dbReference>
<dbReference type="EMBL" id="CP121252">
    <property type="protein sequence ID" value="WFP16543.1"/>
    <property type="molecule type" value="Genomic_DNA"/>
</dbReference>
<keyword evidence="5" id="KW-0573">Peptidoglycan synthesis</keyword>
<feature type="transmembrane region" description="Helical" evidence="9">
    <location>
        <begin position="242"/>
        <end position="263"/>
    </location>
</feature>
<dbReference type="Proteomes" id="UP001219037">
    <property type="component" value="Chromosome"/>
</dbReference>
<protein>
    <submittedName>
        <fullName evidence="10">Murein biosynthesis integral membrane protein MurJ</fullName>
    </submittedName>
</protein>